<dbReference type="AlphaFoldDB" id="A0A2T5LX11"/>
<proteinExistence type="predicted"/>
<comment type="caution">
    <text evidence="1">The sequence shown here is derived from an EMBL/GenBank/DDBJ whole genome shotgun (WGS) entry which is preliminary data.</text>
</comment>
<evidence type="ECO:0000313" key="1">
    <source>
        <dbReference type="EMBL" id="PTU20819.1"/>
    </source>
</evidence>
<dbReference type="OrthoDB" id="4454461at2759"/>
<dbReference type="EMBL" id="MSFN02000004">
    <property type="protein sequence ID" value="PTU20819.1"/>
    <property type="molecule type" value="Genomic_DNA"/>
</dbReference>
<name>A0A2T5LX11_9EURO</name>
<dbReference type="Proteomes" id="UP000244073">
    <property type="component" value="Unassembled WGS sequence"/>
</dbReference>
<evidence type="ECO:0008006" key="3">
    <source>
        <dbReference type="Google" id="ProtNLM"/>
    </source>
</evidence>
<reference evidence="1 2" key="1">
    <citation type="journal article" date="2018" name="Proc. Natl. Acad. Sci. U.S.A.">
        <title>Linking secondary metabolites to gene clusters through genome sequencing of six diverse Aspergillus species.</title>
        <authorList>
            <person name="Kaerboelling I."/>
            <person name="Vesth T.C."/>
            <person name="Frisvad J.C."/>
            <person name="Nybo J.L."/>
            <person name="Theobald S."/>
            <person name="Kuo A."/>
            <person name="Bowyer P."/>
            <person name="Matsuda Y."/>
            <person name="Mondo S."/>
            <person name="Lyhne E.K."/>
            <person name="Kogle M.E."/>
            <person name="Clum A."/>
            <person name="Lipzen A."/>
            <person name="Salamov A."/>
            <person name="Ngan C.Y."/>
            <person name="Daum C."/>
            <person name="Chiniquy J."/>
            <person name="Barry K."/>
            <person name="LaButti K."/>
            <person name="Haridas S."/>
            <person name="Simmons B.A."/>
            <person name="Magnuson J.K."/>
            <person name="Mortensen U.H."/>
            <person name="Larsen T.O."/>
            <person name="Grigoriev I.V."/>
            <person name="Baker S.E."/>
            <person name="Andersen M.R."/>
        </authorList>
    </citation>
    <scope>NUCLEOTIDE SEQUENCE [LARGE SCALE GENOMIC DNA]</scope>
    <source>
        <strain evidence="1 2">IBT 24754</strain>
    </source>
</reference>
<dbReference type="InterPro" id="IPR036047">
    <property type="entry name" value="F-box-like_dom_sf"/>
</dbReference>
<evidence type="ECO:0000313" key="2">
    <source>
        <dbReference type="Proteomes" id="UP000244073"/>
    </source>
</evidence>
<dbReference type="GeneID" id="63814052"/>
<dbReference type="VEuPathDB" id="FungiDB:P175DRAFT_0501455"/>
<protein>
    <recommendedName>
        <fullName evidence="3">F-box domain-containing protein</fullName>
    </recommendedName>
</protein>
<accession>A0A2T5LX11</accession>
<dbReference type="RefSeq" id="XP_040752211.1">
    <property type="nucleotide sequence ID" value="XM_040897170.1"/>
</dbReference>
<gene>
    <name evidence="1" type="ORF">P175DRAFT_0501455</name>
</gene>
<dbReference type="SUPFAM" id="SSF81383">
    <property type="entry name" value="F-box domain"/>
    <property type="match status" value="1"/>
</dbReference>
<organism evidence="1 2">
    <name type="scientific">Aspergillus ochraceoroseus IBT 24754</name>
    <dbReference type="NCBI Taxonomy" id="1392256"/>
    <lineage>
        <taxon>Eukaryota</taxon>
        <taxon>Fungi</taxon>
        <taxon>Dikarya</taxon>
        <taxon>Ascomycota</taxon>
        <taxon>Pezizomycotina</taxon>
        <taxon>Eurotiomycetes</taxon>
        <taxon>Eurotiomycetidae</taxon>
        <taxon>Eurotiales</taxon>
        <taxon>Aspergillaceae</taxon>
        <taxon>Aspergillus</taxon>
        <taxon>Aspergillus subgen. Nidulantes</taxon>
    </lineage>
</organism>
<sequence length="358" mass="41185">MISSIRKLVCCARKPRSPACSVKLQPQHIGEASTRASDAPPCPMLNDVPLEILQLIFPLIPFLSQVCLALTCKPLYRLLGHVLKDDRLAWPRALAMKTYEVPLNQPDHLRNQLLLLLEDDRWLYCSWCLKLHPHALFLRLDCGKDSPPSLHRTCIHSAGVVDLCPCLSLTFFDRIRLEEWLQTGLADTITRSPRVHQAFQLSVLDGQRYLLHQCSITDHKYAFVRIFMKIILDEDGLLVVRTRYYVRMCMNTPQPDPRVLASLLIPPRYVEPVFMCPDFDILTFIRDPRLWTSNTCHVCPATAYIISCANDGGYVLQCTRSLGRMEEPKYYAWNRGSRKRPDSYLRVWYKLNSNGGKT</sequence>